<dbReference type="EMBL" id="CP060394">
    <property type="protein sequence ID" value="QNI33275.1"/>
    <property type="molecule type" value="Genomic_DNA"/>
</dbReference>
<gene>
    <name evidence="2" type="ORF">H7849_04740</name>
</gene>
<reference evidence="2 3" key="1">
    <citation type="submission" date="2020-08" db="EMBL/GenBank/DDBJ databases">
        <title>Edaphobacter telluris sp. nov. and Acidobacterium dinghuensis sp. nov., two acidobacteria isolated from forest soil.</title>
        <authorList>
            <person name="Fu J."/>
            <person name="Qiu L."/>
        </authorList>
    </citation>
    <scope>NUCLEOTIDE SEQUENCE [LARGE SCALE GENOMIC DNA]</scope>
    <source>
        <strain evidence="2">4Y35</strain>
    </source>
</reference>
<feature type="chain" id="PRO_5028919806" evidence="1">
    <location>
        <begin position="19"/>
        <end position="474"/>
    </location>
</feature>
<proteinExistence type="predicted"/>
<accession>A0A7G8BL55</accession>
<feature type="signal peptide" evidence="1">
    <location>
        <begin position="1"/>
        <end position="18"/>
    </location>
</feature>
<sequence>MRWSVAVILWLTSLLAFAQEGKLQADFRRESERVAEACKGTGVKGIPGCSIELFTDHPLHIAAGSMSPQNGFALGAAFVAGQNTKNWRMTWDVDAVGSVNGSFRAGGYMKMIHTPPENIHVLTPVPSGTGTTGSASGTKPPSFIHPNTVLNLYAQAISLNKLYYFGLGNDSTLAGQSVFGMTQTIVGVNAIKPVYEWKAIRGLNLALLGELNGRFVSVRGNHGESQPSIGALYTEATAPGLSSQPSMAQFGEGVRINPKFGARFQLNYQGSFQQFAASSDSRHSFLRWTTDFNHTFYLYGYTKSGMVNTDVHGPDECAPLSEKCPPVSHSRNLNGSIGFRVLLSESSTSSINTVPFYFQPTLGGSDINGAMALPSYQDYRFRAPNVFLLRETFEHSIWGPFGFSFLADQGKVAVARSDIDFDNLRDSFAAGLTLRAGGFPMVSLMFAWGGSEGHHNIFNMNSSLLGGSARPSLF</sequence>
<dbReference type="AlphaFoldDB" id="A0A7G8BL55"/>
<evidence type="ECO:0000313" key="2">
    <source>
        <dbReference type="EMBL" id="QNI33275.1"/>
    </source>
</evidence>
<protein>
    <submittedName>
        <fullName evidence="2">Uncharacterized protein</fullName>
    </submittedName>
</protein>
<evidence type="ECO:0000256" key="1">
    <source>
        <dbReference type="SAM" id="SignalP"/>
    </source>
</evidence>
<dbReference type="KEGG" id="adin:H7849_04740"/>
<keyword evidence="3" id="KW-1185">Reference proteome</keyword>
<dbReference type="RefSeq" id="WP_186744578.1">
    <property type="nucleotide sequence ID" value="NZ_CP060394.1"/>
</dbReference>
<dbReference type="Proteomes" id="UP000515312">
    <property type="component" value="Chromosome"/>
</dbReference>
<name>A0A7G8BL55_9BACT</name>
<evidence type="ECO:0000313" key="3">
    <source>
        <dbReference type="Proteomes" id="UP000515312"/>
    </source>
</evidence>
<keyword evidence="1" id="KW-0732">Signal</keyword>
<organism evidence="2 3">
    <name type="scientific">Alloacidobacterium dinghuense</name>
    <dbReference type="NCBI Taxonomy" id="2763107"/>
    <lineage>
        <taxon>Bacteria</taxon>
        <taxon>Pseudomonadati</taxon>
        <taxon>Acidobacteriota</taxon>
        <taxon>Terriglobia</taxon>
        <taxon>Terriglobales</taxon>
        <taxon>Acidobacteriaceae</taxon>
        <taxon>Alloacidobacterium</taxon>
    </lineage>
</organism>